<evidence type="ECO:0000313" key="2">
    <source>
        <dbReference type="EMBL" id="VAW17584.1"/>
    </source>
</evidence>
<dbReference type="NCBIfam" id="TIGR01214">
    <property type="entry name" value="rmlD"/>
    <property type="match status" value="1"/>
</dbReference>
<dbReference type="GO" id="GO:0005829">
    <property type="term" value="C:cytosol"/>
    <property type="evidence" value="ECO:0007669"/>
    <property type="project" value="TreeGrafter"/>
</dbReference>
<dbReference type="PANTHER" id="PTHR10491">
    <property type="entry name" value="DTDP-4-DEHYDRORHAMNOSE REDUCTASE"/>
    <property type="match status" value="1"/>
</dbReference>
<dbReference type="Gene3D" id="3.90.25.10">
    <property type="entry name" value="UDP-galactose 4-epimerase, domain 1"/>
    <property type="match status" value="1"/>
</dbReference>
<dbReference type="GO" id="GO:0019305">
    <property type="term" value="P:dTDP-rhamnose biosynthetic process"/>
    <property type="evidence" value="ECO:0007669"/>
    <property type="project" value="TreeGrafter"/>
</dbReference>
<sequence>MKRILVTGANGQLGSSIQKIAGNYPKTKFVFHTSKTLDITNSKEINTTFNSEQFDFCINCAAYTNVEQAEKTPEPAFAVNAEGVKLLAKACAENNVVLIHISTDYVFDGEKKSPYTTDDRPNPINVYGASKLRGENYIQENLKKYFVVRTSWLYSEYGKNFYKTILQKAKDGETIKISEEQTGCPTNANNLVKYVLDLMAENNKNYGIHHFTDGEAMTWYGFALKILQENGLENSARLDKVKNYRTFAKRPVNSVLR</sequence>
<reference evidence="2" key="1">
    <citation type="submission" date="2018-06" db="EMBL/GenBank/DDBJ databases">
        <authorList>
            <person name="Zhirakovskaya E."/>
        </authorList>
    </citation>
    <scope>NUCLEOTIDE SEQUENCE</scope>
</reference>
<dbReference type="AlphaFoldDB" id="A0A3B0UA60"/>
<dbReference type="SUPFAM" id="SSF51735">
    <property type="entry name" value="NAD(P)-binding Rossmann-fold domains"/>
    <property type="match status" value="1"/>
</dbReference>
<feature type="domain" description="RmlD-like substrate binding" evidence="1">
    <location>
        <begin position="3"/>
        <end position="257"/>
    </location>
</feature>
<organism evidence="2">
    <name type="scientific">hydrothermal vent metagenome</name>
    <dbReference type="NCBI Taxonomy" id="652676"/>
    <lineage>
        <taxon>unclassified sequences</taxon>
        <taxon>metagenomes</taxon>
        <taxon>ecological metagenomes</taxon>
    </lineage>
</organism>
<proteinExistence type="predicted"/>
<evidence type="ECO:0000259" key="1">
    <source>
        <dbReference type="Pfam" id="PF04321"/>
    </source>
</evidence>
<dbReference type="Gene3D" id="3.40.50.720">
    <property type="entry name" value="NAD(P)-binding Rossmann-like Domain"/>
    <property type="match status" value="1"/>
</dbReference>
<dbReference type="Pfam" id="PF04321">
    <property type="entry name" value="RmlD_sub_bind"/>
    <property type="match status" value="1"/>
</dbReference>
<protein>
    <submittedName>
        <fullName evidence="2">dTDP-4-dehydrorhamnose reductase</fullName>
        <ecNumber evidence="2">1.1.1.133</ecNumber>
    </submittedName>
</protein>
<gene>
    <name evidence="2" type="ORF">MNBD_BACTEROID03-1963</name>
</gene>
<keyword evidence="2" id="KW-0560">Oxidoreductase</keyword>
<dbReference type="EMBL" id="UOEL01000144">
    <property type="protein sequence ID" value="VAW17584.1"/>
    <property type="molecule type" value="Genomic_DNA"/>
</dbReference>
<dbReference type="EC" id="1.1.1.133" evidence="2"/>
<accession>A0A3B0UA60</accession>
<dbReference type="CDD" id="cd05254">
    <property type="entry name" value="dTDP_HR_like_SDR_e"/>
    <property type="match status" value="1"/>
</dbReference>
<dbReference type="GO" id="GO:0008831">
    <property type="term" value="F:dTDP-4-dehydrorhamnose reductase activity"/>
    <property type="evidence" value="ECO:0007669"/>
    <property type="project" value="UniProtKB-EC"/>
</dbReference>
<name>A0A3B0UA60_9ZZZZ</name>
<dbReference type="InterPro" id="IPR005913">
    <property type="entry name" value="dTDP_dehydrorham_reduct"/>
</dbReference>
<dbReference type="InterPro" id="IPR029903">
    <property type="entry name" value="RmlD-like-bd"/>
</dbReference>
<dbReference type="InterPro" id="IPR036291">
    <property type="entry name" value="NAD(P)-bd_dom_sf"/>
</dbReference>
<dbReference type="PANTHER" id="PTHR10491:SF4">
    <property type="entry name" value="METHIONINE ADENOSYLTRANSFERASE 2 SUBUNIT BETA"/>
    <property type="match status" value="1"/>
</dbReference>